<reference evidence="3 4" key="2">
    <citation type="submission" date="2009-03" db="EMBL/GenBank/DDBJ databases">
        <title>Draft genome sequence of Coprococcus comes (ATCC 27758).</title>
        <authorList>
            <person name="Sudarsanam P."/>
            <person name="Ley R."/>
            <person name="Guruge J."/>
            <person name="Turnbaugh P.J."/>
            <person name="Mahowald M."/>
            <person name="Liep D."/>
            <person name="Gordon J."/>
        </authorList>
    </citation>
    <scope>NUCLEOTIDE SEQUENCE [LARGE SCALE GENOMIC DNA]</scope>
    <source>
        <strain evidence="3 4">ATCC 27758</strain>
    </source>
</reference>
<feature type="region of interest" description="Disordered" evidence="1">
    <location>
        <begin position="220"/>
        <end position="239"/>
    </location>
</feature>
<dbReference type="AlphaFoldDB" id="C0B4J7"/>
<name>C0B4J7_9FIRM</name>
<organism evidence="3 4">
    <name type="scientific">Coprococcus comes ATCC 27758</name>
    <dbReference type="NCBI Taxonomy" id="470146"/>
    <lineage>
        <taxon>Bacteria</taxon>
        <taxon>Bacillati</taxon>
        <taxon>Bacillota</taxon>
        <taxon>Clostridia</taxon>
        <taxon>Lachnospirales</taxon>
        <taxon>Lachnospiraceae</taxon>
        <taxon>Coprococcus</taxon>
    </lineage>
</organism>
<comment type="caution">
    <text evidence="3">The sequence shown here is derived from an EMBL/GenBank/DDBJ whole genome shotgun (WGS) entry which is preliminary data.</text>
</comment>
<feature type="transmembrane region" description="Helical" evidence="2">
    <location>
        <begin position="28"/>
        <end position="47"/>
    </location>
</feature>
<evidence type="ECO:0000256" key="2">
    <source>
        <dbReference type="SAM" id="Phobius"/>
    </source>
</evidence>
<dbReference type="EMBL" id="ABVR01000023">
    <property type="protein sequence ID" value="EEG91663.1"/>
    <property type="molecule type" value="Genomic_DNA"/>
</dbReference>
<keyword evidence="2" id="KW-0812">Transmembrane</keyword>
<accession>C0B4J7</accession>
<evidence type="ECO:0000256" key="1">
    <source>
        <dbReference type="SAM" id="MobiDB-lite"/>
    </source>
</evidence>
<keyword evidence="2" id="KW-0472">Membrane</keyword>
<proteinExistence type="predicted"/>
<evidence type="ECO:0000313" key="3">
    <source>
        <dbReference type="EMBL" id="EEG91663.1"/>
    </source>
</evidence>
<feature type="transmembrane region" description="Helical" evidence="2">
    <location>
        <begin position="56"/>
        <end position="75"/>
    </location>
</feature>
<sequence>MRMQEKVIDNKNRLIVKSSSTWIKYRKIETLGILSAYLVLLVGVTILDRRNFLKDLVLLCVLLCLIMPLWLWMVWNEGRTVFIDKNGCTIEFLSLYKKTYPWSKIGVRQLRSKIGVWEYEGVLFSASKSKKTLASHKCTEYLLKHPLSSFVVNFEGKHNRMTLGRPFFYDSVEKPSPFVKTIHGEITAVDKEIFLKKMKEWNVKLETERSIDNNNYLFGKKSNKNKRSRRTMETHYGGN</sequence>
<protein>
    <submittedName>
        <fullName evidence="3">Uncharacterized protein</fullName>
    </submittedName>
</protein>
<reference evidence="3 4" key="1">
    <citation type="submission" date="2009-02" db="EMBL/GenBank/DDBJ databases">
        <authorList>
            <person name="Fulton L."/>
            <person name="Clifton S."/>
            <person name="Fulton B."/>
            <person name="Xu J."/>
            <person name="Minx P."/>
            <person name="Pepin K.H."/>
            <person name="Johnson M."/>
            <person name="Bhonagiri V."/>
            <person name="Nash W.E."/>
            <person name="Mardis E.R."/>
            <person name="Wilson R.K."/>
        </authorList>
    </citation>
    <scope>NUCLEOTIDE SEQUENCE [LARGE SCALE GENOMIC DNA]</scope>
    <source>
        <strain evidence="3 4">ATCC 27758</strain>
    </source>
</reference>
<keyword evidence="2" id="KW-1133">Transmembrane helix</keyword>
<gene>
    <name evidence="3" type="ORF">COPCOM_00057</name>
</gene>
<evidence type="ECO:0000313" key="4">
    <source>
        <dbReference type="Proteomes" id="UP000003793"/>
    </source>
</evidence>
<dbReference type="Proteomes" id="UP000003793">
    <property type="component" value="Unassembled WGS sequence"/>
</dbReference>
<dbReference type="HOGENOM" id="CLU_1159549_0_0_9"/>